<dbReference type="FunFam" id="3.30.40.10:FF:000438">
    <property type="entry name" value="Bloodthirsty-related gene family, member 25"/>
    <property type="match status" value="1"/>
</dbReference>
<feature type="domain" description="RING-type" evidence="9">
    <location>
        <begin position="35"/>
        <end position="75"/>
    </location>
</feature>
<dbReference type="SMART" id="SM00184">
    <property type="entry name" value="RING"/>
    <property type="match status" value="1"/>
</dbReference>
<dbReference type="FunFam" id="2.60.120.920:FF:000004">
    <property type="entry name" value="Butyrophilin subfamily 1 member A1"/>
    <property type="match status" value="1"/>
</dbReference>
<evidence type="ECO:0000256" key="3">
    <source>
        <dbReference type="ARBA" id="ARBA00022771"/>
    </source>
</evidence>
<dbReference type="InterPro" id="IPR043136">
    <property type="entry name" value="B30.2/SPRY_sf"/>
</dbReference>
<keyword evidence="2" id="KW-0479">Metal-binding</keyword>
<sequence>MAESSQKGRQIRRKSLDFPPDMSSSGGPLSEELQCSVCLEVFTDPVTTPCGHNFCKTCLNKCWNDSETCSCPYCKETLNQRPDLKINTTLREISDRYKQKSPDGGAVVACDLCEDRTAVKSCLVCQSSYCETHLQPHLKEAALKKHMLMDPVSNLEDYICQTHQRPLELFCRDDQTCVCLECVVTDHKTHNTVPLEMESKEKKAQLMKTQRDMQKMIQDINKEIEDIKHSAEARRRASTEVLELMEEQDSERMSALEQEISELESRNTELEQLSHTEDHLHLIQIHSSLSSFRNTRSRSEISWKTHETLKRALIKLKESIDEKLEQTASEELKWMQQYAVDVTLDPDKGHSDLKLSDDGKQVRFRDILPNYSSKPQRFDRNLFVLGREGFSSGRFYFEVLVKEKTDWTLGVARESTDRNKEITVSPRTGCWTVALINGNDYRACNDPPVSLSLRVTPQRVGVFVDHEEGLVCFYEVETSCHIYSFTGESFHDTLYPFFSPGPNPCGKNSAPLIITPVD</sequence>
<dbReference type="Proteomes" id="UP000000437">
    <property type="component" value="Chromosome 19"/>
</dbReference>
<keyword evidence="3 6" id="KW-0863">Zinc-finger</keyword>
<dbReference type="CDD" id="cd19769">
    <property type="entry name" value="Bbox2_TRIM16-like"/>
    <property type="match status" value="1"/>
</dbReference>
<dbReference type="GeneID" id="100149991"/>
<dbReference type="CDD" id="cd13733">
    <property type="entry name" value="SPRY_PRY_C-I_1"/>
    <property type="match status" value="1"/>
</dbReference>
<dbReference type="PANTHER" id="PTHR25465">
    <property type="entry name" value="B-BOX DOMAIN CONTAINING"/>
    <property type="match status" value="1"/>
</dbReference>
<keyword evidence="4" id="KW-0862">Zinc</keyword>
<dbReference type="InterPro" id="IPR017907">
    <property type="entry name" value="Znf_RING_CS"/>
</dbReference>
<keyword evidence="1" id="KW-0399">Innate immunity</keyword>
<evidence type="ECO:0000313" key="12">
    <source>
        <dbReference type="Proteomes" id="UP000000437"/>
    </source>
</evidence>
<dbReference type="Pfam" id="PF00643">
    <property type="entry name" value="zf-B_box"/>
    <property type="match status" value="1"/>
</dbReference>
<dbReference type="SUPFAM" id="SSF49899">
    <property type="entry name" value="Concanavalin A-like lectins/glucanases"/>
    <property type="match status" value="1"/>
</dbReference>
<evidence type="ECO:0000259" key="11">
    <source>
        <dbReference type="PROSITE" id="PS50188"/>
    </source>
</evidence>
<dbReference type="SMART" id="SM00449">
    <property type="entry name" value="SPRY"/>
    <property type="match status" value="1"/>
</dbReference>
<dbReference type="InterPro" id="IPR001841">
    <property type="entry name" value="Znf_RING"/>
</dbReference>
<dbReference type="InterPro" id="IPR000315">
    <property type="entry name" value="Znf_B-box"/>
</dbReference>
<dbReference type="Pfam" id="PF13765">
    <property type="entry name" value="PRY"/>
    <property type="match status" value="1"/>
</dbReference>
<feature type="domain" description="B box-type" evidence="10">
    <location>
        <begin position="155"/>
        <end position="195"/>
    </location>
</feature>
<dbReference type="SMART" id="SM00336">
    <property type="entry name" value="BBOX"/>
    <property type="match status" value="1"/>
</dbReference>
<protein>
    <submittedName>
        <fullName evidence="13">E3 ubiquitin-protein ligase TRIM39 isoform X1</fullName>
    </submittedName>
</protein>
<evidence type="ECO:0000256" key="8">
    <source>
        <dbReference type="SAM" id="MobiDB-lite"/>
    </source>
</evidence>
<dbReference type="PRINTS" id="PR01407">
    <property type="entry name" value="BUTYPHLNCDUF"/>
</dbReference>
<reference evidence="13" key="1">
    <citation type="submission" date="2025-08" db="UniProtKB">
        <authorList>
            <consortium name="RefSeq"/>
        </authorList>
    </citation>
    <scope>IDENTIFICATION</scope>
    <source>
        <strain evidence="13">Tuebingen</strain>
        <tissue evidence="13">Fibroblasts and whole tissue</tissue>
    </source>
</reference>
<dbReference type="Gene3D" id="2.60.120.920">
    <property type="match status" value="1"/>
</dbReference>
<dbReference type="Pfam" id="PF00622">
    <property type="entry name" value="SPRY"/>
    <property type="match status" value="1"/>
</dbReference>
<dbReference type="AlphaFoldDB" id="A0A8M1RMR4"/>
<dbReference type="InterPro" id="IPR058030">
    <property type="entry name" value="TRIM8/14/16/25/29/45/65_CC"/>
</dbReference>
<evidence type="ECO:0000256" key="2">
    <source>
        <dbReference type="ARBA" id="ARBA00022723"/>
    </source>
</evidence>
<name>A0A8M1RMR4_DANRE</name>
<organism evidence="12 13">
    <name type="scientific">Danio rerio</name>
    <name type="common">Zebrafish</name>
    <name type="synonym">Brachydanio rerio</name>
    <dbReference type="NCBI Taxonomy" id="7955"/>
    <lineage>
        <taxon>Eukaryota</taxon>
        <taxon>Metazoa</taxon>
        <taxon>Chordata</taxon>
        <taxon>Craniata</taxon>
        <taxon>Vertebrata</taxon>
        <taxon>Euteleostomi</taxon>
        <taxon>Actinopterygii</taxon>
        <taxon>Neopterygii</taxon>
        <taxon>Teleostei</taxon>
        <taxon>Ostariophysi</taxon>
        <taxon>Cypriniformes</taxon>
        <taxon>Danionidae</taxon>
        <taxon>Danioninae</taxon>
        <taxon>Danio</taxon>
    </lineage>
</organism>
<evidence type="ECO:0000256" key="1">
    <source>
        <dbReference type="ARBA" id="ARBA00022588"/>
    </source>
</evidence>
<feature type="region of interest" description="Disordered" evidence="8">
    <location>
        <begin position="1"/>
        <end position="28"/>
    </location>
</feature>
<dbReference type="InterPro" id="IPR006574">
    <property type="entry name" value="PRY"/>
</dbReference>
<dbReference type="SMART" id="SM00589">
    <property type="entry name" value="PRY"/>
    <property type="match status" value="1"/>
</dbReference>
<dbReference type="InterPro" id="IPR001870">
    <property type="entry name" value="B30.2/SPRY"/>
</dbReference>
<evidence type="ECO:0000256" key="5">
    <source>
        <dbReference type="ARBA" id="ARBA00022859"/>
    </source>
</evidence>
<dbReference type="RefSeq" id="XP_003200554.1">
    <property type="nucleotide sequence ID" value="XM_003200506.7"/>
</dbReference>
<keyword evidence="5" id="KW-0391">Immunity</keyword>
<evidence type="ECO:0000256" key="7">
    <source>
        <dbReference type="SAM" id="Coils"/>
    </source>
</evidence>
<dbReference type="InterPro" id="IPR013083">
    <property type="entry name" value="Znf_RING/FYVE/PHD"/>
</dbReference>
<dbReference type="Gene3D" id="3.30.160.60">
    <property type="entry name" value="Classic Zinc Finger"/>
    <property type="match status" value="1"/>
</dbReference>
<dbReference type="PROSITE" id="PS50119">
    <property type="entry name" value="ZF_BBOX"/>
    <property type="match status" value="1"/>
</dbReference>
<dbReference type="InterPro" id="IPR051051">
    <property type="entry name" value="E3_ubiq-ligase_TRIM/RNF"/>
</dbReference>
<dbReference type="InterPro" id="IPR003879">
    <property type="entry name" value="Butyrophylin_SPRY"/>
</dbReference>
<dbReference type="GO" id="GO:0008270">
    <property type="term" value="F:zinc ion binding"/>
    <property type="evidence" value="ECO:0007669"/>
    <property type="project" value="UniProtKB-KW"/>
</dbReference>
<evidence type="ECO:0000256" key="6">
    <source>
        <dbReference type="PROSITE-ProRule" id="PRU00024"/>
    </source>
</evidence>
<proteinExistence type="predicted"/>
<feature type="coiled-coil region" evidence="7">
    <location>
        <begin position="203"/>
        <end position="276"/>
    </location>
</feature>
<dbReference type="InterPro" id="IPR003877">
    <property type="entry name" value="SPRY_dom"/>
</dbReference>
<keyword evidence="12" id="KW-1185">Reference proteome</keyword>
<dbReference type="InterPro" id="IPR027370">
    <property type="entry name" value="Znf-RING_euk"/>
</dbReference>
<evidence type="ECO:0000259" key="10">
    <source>
        <dbReference type="PROSITE" id="PS50119"/>
    </source>
</evidence>
<accession>A0A8M1RMR4</accession>
<dbReference type="PROSITE" id="PS50188">
    <property type="entry name" value="B302_SPRY"/>
    <property type="match status" value="1"/>
</dbReference>
<evidence type="ECO:0000259" key="9">
    <source>
        <dbReference type="PROSITE" id="PS50089"/>
    </source>
</evidence>
<dbReference type="KEGG" id="dre:100149991"/>
<dbReference type="InterPro" id="IPR013320">
    <property type="entry name" value="ConA-like_dom_sf"/>
</dbReference>
<dbReference type="Pfam" id="PF13445">
    <property type="entry name" value="zf-RING_UBOX"/>
    <property type="match status" value="1"/>
</dbReference>
<dbReference type="GO" id="GO:0005737">
    <property type="term" value="C:cytoplasm"/>
    <property type="evidence" value="ECO:0007669"/>
    <property type="project" value="UniProtKB-ARBA"/>
</dbReference>
<dbReference type="PROSITE" id="PS00518">
    <property type="entry name" value="ZF_RING_1"/>
    <property type="match status" value="1"/>
</dbReference>
<dbReference type="GO" id="GO:0045087">
    <property type="term" value="P:innate immune response"/>
    <property type="evidence" value="ECO:0007669"/>
    <property type="project" value="UniProtKB-KW"/>
</dbReference>
<gene>
    <name evidence="13" type="primary">LOC100149991</name>
</gene>
<evidence type="ECO:0000256" key="4">
    <source>
        <dbReference type="ARBA" id="ARBA00022833"/>
    </source>
</evidence>
<dbReference type="PANTHER" id="PTHR25465:SF32">
    <property type="entry name" value="BLOODTHIRSTY-RELATED GENE FAMILY, MEMBER 16 ISOFORM X1-RELATED"/>
    <property type="match status" value="1"/>
</dbReference>
<dbReference type="Gene3D" id="4.10.830.40">
    <property type="match status" value="1"/>
</dbReference>
<evidence type="ECO:0000313" key="13">
    <source>
        <dbReference type="RefSeq" id="XP_003200554.1"/>
    </source>
</evidence>
<dbReference type="SUPFAM" id="SSF57850">
    <property type="entry name" value="RING/U-box"/>
    <property type="match status" value="1"/>
</dbReference>
<dbReference type="OrthoDB" id="6105938at2759"/>
<dbReference type="Pfam" id="PF25600">
    <property type="entry name" value="TRIM_CC"/>
    <property type="match status" value="1"/>
</dbReference>
<feature type="domain" description="B30.2/SPRY" evidence="11">
    <location>
        <begin position="322"/>
        <end position="517"/>
    </location>
</feature>
<dbReference type="PROSITE" id="PS50089">
    <property type="entry name" value="ZF_RING_2"/>
    <property type="match status" value="1"/>
</dbReference>
<dbReference type="Gene3D" id="3.30.40.10">
    <property type="entry name" value="Zinc/RING finger domain, C3HC4 (zinc finger)"/>
    <property type="match status" value="1"/>
</dbReference>
<keyword evidence="7" id="KW-0175">Coiled coil</keyword>
<dbReference type="SUPFAM" id="SSF57845">
    <property type="entry name" value="B-box zinc-binding domain"/>
    <property type="match status" value="1"/>
</dbReference>